<dbReference type="SUPFAM" id="SSF52799">
    <property type="entry name" value="(Phosphotyrosine protein) phosphatases II"/>
    <property type="match status" value="2"/>
</dbReference>
<dbReference type="GO" id="GO:0004725">
    <property type="term" value="F:protein tyrosine phosphatase activity"/>
    <property type="evidence" value="ECO:0007669"/>
    <property type="project" value="UniProtKB-EC"/>
</dbReference>
<keyword evidence="4" id="KW-0904">Protein phosphatase</keyword>
<dbReference type="PROSITE" id="PS00383">
    <property type="entry name" value="TYR_PHOSPHATASE_1"/>
    <property type="match status" value="1"/>
</dbReference>
<comment type="caution">
    <text evidence="7">The sequence shown here is derived from an EMBL/GenBank/DDBJ whole genome shotgun (WGS) entry which is preliminary data.</text>
</comment>
<evidence type="ECO:0000313" key="7">
    <source>
        <dbReference type="EMBL" id="KAH3897454.1"/>
    </source>
</evidence>
<dbReference type="PRINTS" id="PR00700">
    <property type="entry name" value="PRTYPHPHTASE"/>
</dbReference>
<reference evidence="7" key="2">
    <citation type="submission" date="2020-11" db="EMBL/GenBank/DDBJ databases">
        <authorList>
            <person name="McCartney M.A."/>
            <person name="Auch B."/>
            <person name="Kono T."/>
            <person name="Mallez S."/>
            <person name="Becker A."/>
            <person name="Gohl D.M."/>
            <person name="Silverstein K.A.T."/>
            <person name="Koren S."/>
            <person name="Bechman K.B."/>
            <person name="Herman A."/>
            <person name="Abrahante J.E."/>
            <person name="Garbe J."/>
        </authorList>
    </citation>
    <scope>NUCLEOTIDE SEQUENCE</scope>
    <source>
        <strain evidence="7">Duluth1</strain>
        <tissue evidence="7">Whole animal</tissue>
    </source>
</reference>
<dbReference type="InterPro" id="IPR029021">
    <property type="entry name" value="Prot-tyrosine_phosphatase-like"/>
</dbReference>
<dbReference type="EMBL" id="JAIWYP010000001">
    <property type="protein sequence ID" value="KAH3897454.1"/>
    <property type="molecule type" value="Genomic_DNA"/>
</dbReference>
<evidence type="ECO:0000256" key="2">
    <source>
        <dbReference type="ARBA" id="ARBA00013064"/>
    </source>
</evidence>
<dbReference type="EC" id="3.1.3.48" evidence="2"/>
<dbReference type="InterPro" id="IPR050348">
    <property type="entry name" value="Protein-Tyr_Phosphatase"/>
</dbReference>
<proteinExistence type="inferred from homology"/>
<evidence type="ECO:0000256" key="3">
    <source>
        <dbReference type="ARBA" id="ARBA00022801"/>
    </source>
</evidence>
<evidence type="ECO:0000313" key="8">
    <source>
        <dbReference type="Proteomes" id="UP000828390"/>
    </source>
</evidence>
<name>A0A9D4NPC2_DREPO</name>
<sequence length="346" mass="39919">MVWQQNVEKIVMVTNLVEERKDKCEKYWPSLGATQMYGEIQVLCQRDETFAEFTRRTFDVSKDTQTRSLTQLHFTSWPDKDVPKNVTSIIEFRQKVLYAPATLGGPTLVHCSAGDWRTGTYLAIDILTKEGEAEGAIDIPGCVLNMRQNRPIMVQTAVQYAYLHYAILHSLIFDCKPVTNEKFKLRQRRADHRMKPKQLQETPNVLTKTERELMYNDIAVYLLADNQVLKNGIFSVRCSKPEASEYRNKRRLTVEHRANQANETLSLTYLKFTEWNTGEQKPILIHCRCCSHRRVLIAQLTDYRDGANKCGLFCVVATLLQRMEVEREVNVANAAQNVKARRKGDP</sequence>
<dbReference type="Gene3D" id="3.90.190.10">
    <property type="entry name" value="Protein tyrosine phosphatase superfamily"/>
    <property type="match status" value="2"/>
</dbReference>
<organism evidence="7 8">
    <name type="scientific">Dreissena polymorpha</name>
    <name type="common">Zebra mussel</name>
    <name type="synonym">Mytilus polymorpha</name>
    <dbReference type="NCBI Taxonomy" id="45954"/>
    <lineage>
        <taxon>Eukaryota</taxon>
        <taxon>Metazoa</taxon>
        <taxon>Spiralia</taxon>
        <taxon>Lophotrochozoa</taxon>
        <taxon>Mollusca</taxon>
        <taxon>Bivalvia</taxon>
        <taxon>Autobranchia</taxon>
        <taxon>Heteroconchia</taxon>
        <taxon>Euheterodonta</taxon>
        <taxon>Imparidentia</taxon>
        <taxon>Neoheterodontei</taxon>
        <taxon>Myida</taxon>
        <taxon>Dreissenoidea</taxon>
        <taxon>Dreissenidae</taxon>
        <taxon>Dreissena</taxon>
    </lineage>
</organism>
<dbReference type="InterPro" id="IPR000387">
    <property type="entry name" value="Tyr_Pase_dom"/>
</dbReference>
<reference evidence="7" key="1">
    <citation type="journal article" date="2019" name="bioRxiv">
        <title>The Genome of the Zebra Mussel, Dreissena polymorpha: A Resource for Invasive Species Research.</title>
        <authorList>
            <person name="McCartney M.A."/>
            <person name="Auch B."/>
            <person name="Kono T."/>
            <person name="Mallez S."/>
            <person name="Zhang Y."/>
            <person name="Obille A."/>
            <person name="Becker A."/>
            <person name="Abrahante J.E."/>
            <person name="Garbe J."/>
            <person name="Badalamenti J.P."/>
            <person name="Herman A."/>
            <person name="Mangelson H."/>
            <person name="Liachko I."/>
            <person name="Sullivan S."/>
            <person name="Sone E.D."/>
            <person name="Koren S."/>
            <person name="Silverstein K.A.T."/>
            <person name="Beckman K.B."/>
            <person name="Gohl D.M."/>
        </authorList>
    </citation>
    <scope>NUCLEOTIDE SEQUENCE</scope>
    <source>
        <strain evidence="7">Duluth1</strain>
        <tissue evidence="7">Whole animal</tissue>
    </source>
</reference>
<dbReference type="PANTHER" id="PTHR19134:SF562">
    <property type="entry name" value="PROTEIN-TYROSINE-PHOSPHATASE"/>
    <property type="match status" value="1"/>
</dbReference>
<dbReference type="AlphaFoldDB" id="A0A9D4NPC2"/>
<comment type="similarity">
    <text evidence="1">Belongs to the protein-tyrosine phosphatase family.</text>
</comment>
<accession>A0A9D4NPC2</accession>
<dbReference type="InterPro" id="IPR016130">
    <property type="entry name" value="Tyr_Pase_AS"/>
</dbReference>
<feature type="domain" description="Tyrosine-protein phosphatase" evidence="5">
    <location>
        <begin position="1"/>
        <end position="170"/>
    </location>
</feature>
<dbReference type="PROSITE" id="PS50056">
    <property type="entry name" value="TYR_PHOSPHATASE_2"/>
    <property type="match status" value="1"/>
</dbReference>
<dbReference type="CDD" id="cd00047">
    <property type="entry name" value="PTPc"/>
    <property type="match status" value="1"/>
</dbReference>
<dbReference type="InterPro" id="IPR003595">
    <property type="entry name" value="Tyr_Pase_cat"/>
</dbReference>
<dbReference type="InterPro" id="IPR000242">
    <property type="entry name" value="PTP_cat"/>
</dbReference>
<keyword evidence="8" id="KW-1185">Reference proteome</keyword>
<evidence type="ECO:0000259" key="6">
    <source>
        <dbReference type="PROSITE" id="PS50056"/>
    </source>
</evidence>
<gene>
    <name evidence="7" type="ORF">DPMN_021642</name>
</gene>
<dbReference type="PROSITE" id="PS50055">
    <property type="entry name" value="TYR_PHOSPHATASE_PTP"/>
    <property type="match status" value="1"/>
</dbReference>
<evidence type="ECO:0000256" key="1">
    <source>
        <dbReference type="ARBA" id="ARBA00009580"/>
    </source>
</evidence>
<dbReference type="PANTHER" id="PTHR19134">
    <property type="entry name" value="RECEPTOR-TYPE TYROSINE-PROTEIN PHOSPHATASE"/>
    <property type="match status" value="1"/>
</dbReference>
<dbReference type="Pfam" id="PF00102">
    <property type="entry name" value="Y_phosphatase"/>
    <property type="match status" value="2"/>
</dbReference>
<dbReference type="Proteomes" id="UP000828390">
    <property type="component" value="Unassembled WGS sequence"/>
</dbReference>
<dbReference type="SMART" id="SM00404">
    <property type="entry name" value="PTPc_motif"/>
    <property type="match status" value="1"/>
</dbReference>
<evidence type="ECO:0000256" key="4">
    <source>
        <dbReference type="ARBA" id="ARBA00022912"/>
    </source>
</evidence>
<dbReference type="SMART" id="SM00194">
    <property type="entry name" value="PTPc"/>
    <property type="match status" value="1"/>
</dbReference>
<evidence type="ECO:0000259" key="5">
    <source>
        <dbReference type="PROSITE" id="PS50055"/>
    </source>
</evidence>
<keyword evidence="3" id="KW-0378">Hydrolase</keyword>
<feature type="domain" description="Tyrosine specific protein phosphatases" evidence="6">
    <location>
        <begin position="87"/>
        <end position="161"/>
    </location>
</feature>
<protein>
    <recommendedName>
        <fullName evidence="2">protein-tyrosine-phosphatase</fullName>
        <ecNumber evidence="2">3.1.3.48</ecNumber>
    </recommendedName>
</protein>